<proteinExistence type="predicted"/>
<accession>A0A1G1TF49</accession>
<dbReference type="SUPFAM" id="SSF49899">
    <property type="entry name" value="Concanavalin A-like lectins/glucanases"/>
    <property type="match status" value="1"/>
</dbReference>
<sequence length="94" mass="10224">MRRTKGQEDVLVETALPANSPPLRLRLQARQNTHFAFAYSTDNGRTWAPMAGADGPTVDGAYLPPWDRGIRVGVLAQGPAAVVDFDEFTLTSQP</sequence>
<evidence type="ECO:0008006" key="3">
    <source>
        <dbReference type="Google" id="ProtNLM"/>
    </source>
</evidence>
<dbReference type="EMBL" id="MDZA01000278">
    <property type="protein sequence ID" value="OGX89485.1"/>
    <property type="molecule type" value="Genomic_DNA"/>
</dbReference>
<dbReference type="Gene3D" id="2.60.120.200">
    <property type="match status" value="1"/>
</dbReference>
<evidence type="ECO:0000313" key="1">
    <source>
        <dbReference type="EMBL" id="OGX89485.1"/>
    </source>
</evidence>
<dbReference type="GO" id="GO:0005975">
    <property type="term" value="P:carbohydrate metabolic process"/>
    <property type="evidence" value="ECO:0007669"/>
    <property type="project" value="UniProtKB-ARBA"/>
</dbReference>
<keyword evidence="2" id="KW-1185">Reference proteome</keyword>
<gene>
    <name evidence="1" type="ORF">BEN49_24855</name>
</gene>
<dbReference type="Proteomes" id="UP000177506">
    <property type="component" value="Unassembled WGS sequence"/>
</dbReference>
<reference evidence="1 2" key="1">
    <citation type="submission" date="2016-08" db="EMBL/GenBank/DDBJ databases">
        <title>Hymenobacter coccineus sp. nov., Hymenobacter lapidarius sp. nov. and Hymenobacter glacialis sp. nov., isolated from Antarctic soil.</title>
        <authorList>
            <person name="Sedlacek I."/>
            <person name="Kralova S."/>
            <person name="Kyrova K."/>
            <person name="Maslanova I."/>
            <person name="Stankova E."/>
            <person name="Vrbovska V."/>
            <person name="Nemec M."/>
            <person name="Bartak M."/>
            <person name="Svec P."/>
            <person name="Busse H.-J."/>
            <person name="Pantucek R."/>
        </authorList>
    </citation>
    <scope>NUCLEOTIDE SEQUENCE [LARGE SCALE GENOMIC DNA]</scope>
    <source>
        <strain evidence="1 2">CCM 8649</strain>
    </source>
</reference>
<dbReference type="InterPro" id="IPR013320">
    <property type="entry name" value="ConA-like_dom_sf"/>
</dbReference>
<protein>
    <recommendedName>
        <fullName evidence="3">Beta-xylosidase C-terminal Concanavalin A-like domain-containing protein</fullName>
    </recommendedName>
</protein>
<dbReference type="GO" id="GO:0004553">
    <property type="term" value="F:hydrolase activity, hydrolyzing O-glycosyl compounds"/>
    <property type="evidence" value="ECO:0007669"/>
    <property type="project" value="UniProtKB-ARBA"/>
</dbReference>
<dbReference type="AlphaFoldDB" id="A0A1G1TF49"/>
<name>A0A1G1TF49_9BACT</name>
<dbReference type="RefSeq" id="WP_070744802.1">
    <property type="nucleotide sequence ID" value="NZ_MDZA01000278.1"/>
</dbReference>
<evidence type="ECO:0000313" key="2">
    <source>
        <dbReference type="Proteomes" id="UP000177506"/>
    </source>
</evidence>
<comment type="caution">
    <text evidence="1">The sequence shown here is derived from an EMBL/GenBank/DDBJ whole genome shotgun (WGS) entry which is preliminary data.</text>
</comment>
<organism evidence="1 2">
    <name type="scientific">Hymenobacter coccineus</name>
    <dbReference type="NCBI Taxonomy" id="1908235"/>
    <lineage>
        <taxon>Bacteria</taxon>
        <taxon>Pseudomonadati</taxon>
        <taxon>Bacteroidota</taxon>
        <taxon>Cytophagia</taxon>
        <taxon>Cytophagales</taxon>
        <taxon>Hymenobacteraceae</taxon>
        <taxon>Hymenobacter</taxon>
    </lineage>
</organism>
<dbReference type="OrthoDB" id="9801455at2"/>